<dbReference type="Proteomes" id="UP001163036">
    <property type="component" value="Chromosome 1"/>
</dbReference>
<dbReference type="AlphaFoldDB" id="A0AA46UJ10"/>
<dbReference type="EMBL" id="CP097355">
    <property type="protein sequence ID" value="UYV25189.1"/>
    <property type="molecule type" value="Genomic_DNA"/>
</dbReference>
<dbReference type="RefSeq" id="WP_020840754.1">
    <property type="nucleotide sequence ID" value="NZ_CP097355.1"/>
</dbReference>
<evidence type="ECO:0000313" key="1">
    <source>
        <dbReference type="EMBL" id="UYV25189.1"/>
    </source>
</evidence>
<accession>A0AA46UJ10</accession>
<gene>
    <name evidence="1" type="ORF">M5598_08820</name>
</gene>
<organism evidence="1 2">
    <name type="scientific">Vibrio parahaemolyticus</name>
    <dbReference type="NCBI Taxonomy" id="670"/>
    <lineage>
        <taxon>Bacteria</taxon>
        <taxon>Pseudomonadati</taxon>
        <taxon>Pseudomonadota</taxon>
        <taxon>Gammaproteobacteria</taxon>
        <taxon>Vibrionales</taxon>
        <taxon>Vibrionaceae</taxon>
        <taxon>Vibrio</taxon>
    </lineage>
</organism>
<name>A0AA46UJ10_VIBPH</name>
<protein>
    <submittedName>
        <fullName evidence="1">Uncharacterized protein</fullName>
    </submittedName>
</protein>
<reference evidence="1" key="1">
    <citation type="submission" date="2022-05" db="EMBL/GenBank/DDBJ databases">
        <title>Megaplasmid of Vibrio parahaemolyticus.</title>
        <authorList>
            <person name="Strauch E."/>
            <person name="Borowiak M."/>
        </authorList>
    </citation>
    <scope>NUCLEOTIDE SEQUENCE</scope>
    <source>
        <strain evidence="1">16-VB00198</strain>
    </source>
</reference>
<proteinExistence type="predicted"/>
<sequence length="169" mass="19118">MKQFKEIDPLTVAAHPNLVATLPDATDAGNTFYFLLINDYIVLADAQYFTNKRTGKSKWLHYQIEFPKHGLRWFLDTLEGKFFKTAAEGGLPKGKFNDEGVVDGERLKLRRAFNADGEGGGGYAFITLDRKEPESVWSKSYTFTDSLLFEHGMIDTMKEIAKKIDLGQL</sequence>
<evidence type="ECO:0000313" key="2">
    <source>
        <dbReference type="Proteomes" id="UP001163036"/>
    </source>
</evidence>